<dbReference type="KEGG" id="tsy:THSYN_01810"/>
<dbReference type="OrthoDB" id="9134981at2"/>
<reference evidence="1 2" key="1">
    <citation type="submission" date="2017-03" db="EMBL/GenBank/DDBJ databases">
        <title>Complete genome sequence of Candidatus 'Thiodictyon syntrophicum' sp. nov. strain Cad16T, a photolithoautotroph purple sulfur bacterium isolated from an alpine meromictic lake.</title>
        <authorList>
            <person name="Luedin S.M."/>
            <person name="Pothier J.F."/>
            <person name="Danza F."/>
            <person name="Storelli N."/>
            <person name="Wittwer M."/>
            <person name="Tonolla M."/>
        </authorList>
    </citation>
    <scope>NUCLEOTIDE SEQUENCE [LARGE SCALE GENOMIC DNA]</scope>
    <source>
        <strain evidence="1 2">Cad16T</strain>
    </source>
</reference>
<protein>
    <submittedName>
        <fullName evidence="1">Prevent-host-death family protein</fullName>
    </submittedName>
</protein>
<keyword evidence="2" id="KW-1185">Reference proteome</keyword>
<evidence type="ECO:0000313" key="1">
    <source>
        <dbReference type="EMBL" id="AUB79817.1"/>
    </source>
</evidence>
<organism evidence="1 2">
    <name type="scientific">Candidatus Thiodictyon syntrophicum</name>
    <dbReference type="NCBI Taxonomy" id="1166950"/>
    <lineage>
        <taxon>Bacteria</taxon>
        <taxon>Pseudomonadati</taxon>
        <taxon>Pseudomonadota</taxon>
        <taxon>Gammaproteobacteria</taxon>
        <taxon>Chromatiales</taxon>
        <taxon>Chromatiaceae</taxon>
        <taxon>Thiodictyon</taxon>
    </lineage>
</organism>
<proteinExistence type="predicted"/>
<dbReference type="InterPro" id="IPR005368">
    <property type="entry name" value="UPF0175"/>
</dbReference>
<dbReference type="RefSeq" id="WP_100917633.1">
    <property type="nucleotide sequence ID" value="NZ_CP020370.1"/>
</dbReference>
<dbReference type="EMBL" id="CP020370">
    <property type="protein sequence ID" value="AUB79817.1"/>
    <property type="molecule type" value="Genomic_DNA"/>
</dbReference>
<name>A0A2K8U2P7_9GAMM</name>
<evidence type="ECO:0000313" key="2">
    <source>
        <dbReference type="Proteomes" id="UP000232638"/>
    </source>
</evidence>
<gene>
    <name evidence="1" type="ORF">THSYN_01810</name>
</gene>
<dbReference type="Proteomes" id="UP000232638">
    <property type="component" value="Chromosome"/>
</dbReference>
<dbReference type="AlphaFoldDB" id="A0A2K8U2P7"/>
<dbReference type="Pfam" id="PF03683">
    <property type="entry name" value="UPF0175"/>
    <property type="match status" value="1"/>
</dbReference>
<sequence>MQAFSVDDLQMHPEALAESAQAGQLALVTNQGQPLFVSVPFDETMLREGVHVALAVNLFKSGEFSSGKAAELARMSKIAFIEFVSRLGIPVVDYPADEIKAEMAGFD</sequence>
<accession>A0A2K8U2P7</accession>